<reference evidence="1" key="1">
    <citation type="submission" date="2021-02" db="EMBL/GenBank/DDBJ databases">
        <authorList>
            <person name="Nowell W R."/>
        </authorList>
    </citation>
    <scope>NUCLEOTIDE SEQUENCE</scope>
</reference>
<comment type="caution">
    <text evidence="1">The sequence shown here is derived from an EMBL/GenBank/DDBJ whole genome shotgun (WGS) entry which is preliminary data.</text>
</comment>
<dbReference type="InterPro" id="IPR032675">
    <property type="entry name" value="LRR_dom_sf"/>
</dbReference>
<evidence type="ECO:0000313" key="2">
    <source>
        <dbReference type="Proteomes" id="UP000663881"/>
    </source>
</evidence>
<dbReference type="EMBL" id="CAJOAY010022319">
    <property type="protein sequence ID" value="CAF4356119.1"/>
    <property type="molecule type" value="Genomic_DNA"/>
</dbReference>
<dbReference type="SUPFAM" id="SSF52047">
    <property type="entry name" value="RNI-like"/>
    <property type="match status" value="1"/>
</dbReference>
<evidence type="ECO:0000313" key="1">
    <source>
        <dbReference type="EMBL" id="CAF4356119.1"/>
    </source>
</evidence>
<name>A0A820LDX0_9BILA</name>
<protein>
    <submittedName>
        <fullName evidence="1">Uncharacterized protein</fullName>
    </submittedName>
</protein>
<dbReference type="SMART" id="SM00367">
    <property type="entry name" value="LRR_CC"/>
    <property type="match status" value="2"/>
</dbReference>
<organism evidence="1 2">
    <name type="scientific">Adineta steineri</name>
    <dbReference type="NCBI Taxonomy" id="433720"/>
    <lineage>
        <taxon>Eukaryota</taxon>
        <taxon>Metazoa</taxon>
        <taxon>Spiralia</taxon>
        <taxon>Gnathifera</taxon>
        <taxon>Rotifera</taxon>
        <taxon>Eurotatoria</taxon>
        <taxon>Bdelloidea</taxon>
        <taxon>Adinetida</taxon>
        <taxon>Adinetidae</taxon>
        <taxon>Adineta</taxon>
    </lineage>
</organism>
<dbReference type="InterPro" id="IPR006553">
    <property type="entry name" value="Leu-rich_rpt_Cys-con_subtyp"/>
</dbReference>
<dbReference type="Gene3D" id="3.80.10.10">
    <property type="entry name" value="Ribonuclease Inhibitor"/>
    <property type="match status" value="1"/>
</dbReference>
<feature type="non-terminal residue" evidence="1">
    <location>
        <position position="1"/>
    </location>
</feature>
<dbReference type="Proteomes" id="UP000663881">
    <property type="component" value="Unassembled WGS sequence"/>
</dbReference>
<sequence length="87" mass="9813">LGVCQFISLVLSGCYQLTDKSVLAMAHTQPFLEEIYISGCIRISPATVRYLQDSTIRRLYIDHKIPNALPDALMARNLDTGLFEQVR</sequence>
<accession>A0A820LDX0</accession>
<proteinExistence type="predicted"/>
<gene>
    <name evidence="1" type="ORF">OKA104_LOCUS49071</name>
</gene>
<dbReference type="AlphaFoldDB" id="A0A820LDX0"/>